<name>A0A2M8QAX8_9CHLR</name>
<dbReference type="AlphaFoldDB" id="A0A2M8QAX8"/>
<dbReference type="InterPro" id="IPR002591">
    <property type="entry name" value="Phosphodiest/P_Trfase"/>
</dbReference>
<dbReference type="EMBL" id="PGTN01000080">
    <property type="protein sequence ID" value="PJF46939.1"/>
    <property type="molecule type" value="Genomic_DNA"/>
</dbReference>
<evidence type="ECO:0000313" key="2">
    <source>
        <dbReference type="Proteomes" id="UP000230790"/>
    </source>
</evidence>
<dbReference type="InterPro" id="IPR017850">
    <property type="entry name" value="Alkaline_phosphatase_core_sf"/>
</dbReference>
<dbReference type="PANTHER" id="PTHR10151">
    <property type="entry name" value="ECTONUCLEOTIDE PYROPHOSPHATASE/PHOSPHODIESTERASE"/>
    <property type="match status" value="1"/>
</dbReference>
<proteinExistence type="predicted"/>
<evidence type="ECO:0008006" key="3">
    <source>
        <dbReference type="Google" id="ProtNLM"/>
    </source>
</evidence>
<dbReference type="Proteomes" id="UP000230790">
    <property type="component" value="Unassembled WGS sequence"/>
</dbReference>
<dbReference type="Gene3D" id="3.40.720.10">
    <property type="entry name" value="Alkaline Phosphatase, subunit A"/>
    <property type="match status" value="1"/>
</dbReference>
<dbReference type="SUPFAM" id="SSF53649">
    <property type="entry name" value="Alkaline phosphatase-like"/>
    <property type="match status" value="1"/>
</dbReference>
<dbReference type="GO" id="GO:0016787">
    <property type="term" value="F:hydrolase activity"/>
    <property type="evidence" value="ECO:0007669"/>
    <property type="project" value="UniProtKB-ARBA"/>
</dbReference>
<dbReference type="PANTHER" id="PTHR10151:SF120">
    <property type="entry name" value="BIS(5'-ADENOSYL)-TRIPHOSPHATASE"/>
    <property type="match status" value="1"/>
</dbReference>
<reference evidence="1 2" key="1">
    <citation type="submission" date="2017-11" db="EMBL/GenBank/DDBJ databases">
        <title>Evolution of Phototrophy in the Chloroflexi Phylum Driven by Horizontal Gene Transfer.</title>
        <authorList>
            <person name="Ward L.M."/>
            <person name="Hemp J."/>
            <person name="Shih P.M."/>
            <person name="Mcglynn S.E."/>
            <person name="Fischer W."/>
        </authorList>
    </citation>
    <scope>NUCLEOTIDE SEQUENCE [LARGE SCALE GENOMIC DNA]</scope>
    <source>
        <strain evidence="1">JP3_7</strain>
    </source>
</reference>
<comment type="caution">
    <text evidence="1">The sequence shown here is derived from an EMBL/GenBank/DDBJ whole genome shotgun (WGS) entry which is preliminary data.</text>
</comment>
<sequence length="261" mass="28605">MPAYLFMLDGVRPDAIAAADCPTLNALMARGAYTMNARSVMPSITLPCHTSIFHSAPPERHGITTNVWTPMARPLPGLVDWARQQLGLRCAFFYNWEELRDLSRPGSLSYAFYVDASYLEHGDDLVAEAAARTMAHEPFDFAFIYFGTVDTAGHAYGWMSPEYLAQLARVDRQLAKVLDALPADAALIVQSDHGGHERTHGTDAPEDMTIPWIAAGPKIKAGYAIQSAVSLLDTAPTLARLLGVTVHAQWEGRVMEEIFDG</sequence>
<gene>
    <name evidence="1" type="ORF">CUN48_11275</name>
</gene>
<organism evidence="1 2">
    <name type="scientific">Candidatus Thermofonsia Clade 3 bacterium</name>
    <dbReference type="NCBI Taxonomy" id="2364212"/>
    <lineage>
        <taxon>Bacteria</taxon>
        <taxon>Bacillati</taxon>
        <taxon>Chloroflexota</taxon>
        <taxon>Candidatus Thermofontia</taxon>
        <taxon>Candidatus Thermofonsia Clade 3</taxon>
    </lineage>
</organism>
<evidence type="ECO:0000313" key="1">
    <source>
        <dbReference type="EMBL" id="PJF46939.1"/>
    </source>
</evidence>
<protein>
    <recommendedName>
        <fullName evidence="3">Nucleotide pyrophosphatase</fullName>
    </recommendedName>
</protein>
<dbReference type="Pfam" id="PF01663">
    <property type="entry name" value="Phosphodiest"/>
    <property type="match status" value="1"/>
</dbReference>
<accession>A0A2M8QAX8</accession>